<dbReference type="InterPro" id="IPR008928">
    <property type="entry name" value="6-hairpin_glycosidase_sf"/>
</dbReference>
<feature type="region of interest" description="Disordered" evidence="1">
    <location>
        <begin position="34"/>
        <end position="61"/>
    </location>
</feature>
<evidence type="ECO:0000256" key="2">
    <source>
        <dbReference type="SAM" id="SignalP"/>
    </source>
</evidence>
<feature type="compositionally biased region" description="Low complexity" evidence="1">
    <location>
        <begin position="34"/>
        <end position="53"/>
    </location>
</feature>
<dbReference type="Gene3D" id="1.50.10.10">
    <property type="match status" value="1"/>
</dbReference>
<dbReference type="EMBL" id="CP023344">
    <property type="protein sequence ID" value="ATC64460.1"/>
    <property type="molecule type" value="Genomic_DNA"/>
</dbReference>
<gene>
    <name evidence="3" type="ORF">CMV30_11120</name>
</gene>
<evidence type="ECO:0008006" key="5">
    <source>
        <dbReference type="Google" id="ProtNLM"/>
    </source>
</evidence>
<accession>A0A290QB87</accession>
<organism evidence="3 4">
    <name type="scientific">Nibricoccus aquaticus</name>
    <dbReference type="NCBI Taxonomy" id="2576891"/>
    <lineage>
        <taxon>Bacteria</taxon>
        <taxon>Pseudomonadati</taxon>
        <taxon>Verrucomicrobiota</taxon>
        <taxon>Opitutia</taxon>
        <taxon>Opitutales</taxon>
        <taxon>Opitutaceae</taxon>
        <taxon>Nibricoccus</taxon>
    </lineage>
</organism>
<dbReference type="InterPro" id="IPR028028">
    <property type="entry name" value="DUF4450"/>
</dbReference>
<evidence type="ECO:0000313" key="4">
    <source>
        <dbReference type="Proteomes" id="UP000217265"/>
    </source>
</evidence>
<protein>
    <recommendedName>
        <fullName evidence="5">Glycogen debranching protein</fullName>
    </recommendedName>
</protein>
<dbReference type="InterPro" id="IPR012341">
    <property type="entry name" value="6hp_glycosidase-like_sf"/>
</dbReference>
<feature type="signal peptide" evidence="2">
    <location>
        <begin position="1"/>
        <end position="26"/>
    </location>
</feature>
<dbReference type="RefSeq" id="WP_096056092.1">
    <property type="nucleotide sequence ID" value="NZ_CP023344.1"/>
</dbReference>
<dbReference type="AlphaFoldDB" id="A0A290QB87"/>
<dbReference type="Proteomes" id="UP000217265">
    <property type="component" value="Chromosome"/>
</dbReference>
<dbReference type="SUPFAM" id="SSF48208">
    <property type="entry name" value="Six-hairpin glycosidases"/>
    <property type="match status" value="1"/>
</dbReference>
<dbReference type="KEGG" id="vbh:CMV30_11120"/>
<reference evidence="3 4" key="1">
    <citation type="submission" date="2017-09" db="EMBL/GenBank/DDBJ databases">
        <title>Complete genome sequence of Verrucomicrobial strain HZ-65, isolated from freshwater.</title>
        <authorList>
            <person name="Choi A."/>
        </authorList>
    </citation>
    <scope>NUCLEOTIDE SEQUENCE [LARGE SCALE GENOMIC DNA]</scope>
    <source>
        <strain evidence="3 4">HZ-65</strain>
    </source>
</reference>
<dbReference type="Pfam" id="PF14614">
    <property type="entry name" value="DUF4450"/>
    <property type="match status" value="1"/>
</dbReference>
<keyword evidence="2" id="KW-0732">Signal</keyword>
<proteinExistence type="predicted"/>
<name>A0A290QB87_9BACT</name>
<sequence>MKTLAHRCLSVATLVCFASLPVFSLAAIPDPAPATTTAPKPTDDFPATTATSPGAPVASPNLVSNIERPLRYRPDANGDFVIENGTARFNRPLYGFQTAFRVEASDRPEFGFATPRKGGVLRIGISTPSGSRWLNGAAKITARYRPGSMIYEVRDPLLGAVTINLTALPTKDAEGLILRAELSGKTSSPVELVLLFGGASNEAINNRGGDILGGRDNASKWELLPADCAGQKITLSTASAANTFTLESKAGTFVGTLSAPGRWSVGDATVATGLDKLLTSVSHDAHPVAIGRIALSPSTPSFIAIQRSAKETPLARTAAGLPAVFSDAETYRLSVVSRVIVDTPDPFVNAIPAAIAISGDALWTQSTVMHGNIAWRMPLLGWRGQYVFDAFGWHDRAREHFRMWAAKQNTDPASIPPAPRADPAKNLATDDWKTLHSYGGIPARHYDMALVFVDTLLRHLIATGDKEFAKEMWPYLTRHLAWEKRLFDRGGLYEAYAAIWASDALTYNGGGAAHSTAYNYFHNATAARIARLIGEDPAPYDAEAKRIHEAMHRELWLSDRGWYAEYKELHGLKRVHPAAALWTVYHTIDSRVPDPFQAYQTLRYVDTHLPRIPVRGPGVPAGDWFTLPSTNWVPYEWSLNNVYLGETAHTALAYWQGGRPDVAWQLWKGTLLDSMFMGLNPGSLPNLSQYDVYRRETYRDFGDSTGITSRSLIEGLFGISPDGIDGVLTIRPGFPTEWDHASIKTPDVTYAYKRTGDLETFKVEPRFAKLLSLHLNLPARSEKILSVESNGKPVAWKNDDTAIGAPRIVIDAPAAQLTEVVIRWSGSPFKHVKASSSGVPLRFGKIMQGDFTWSQPVGASASPAASPESPTFADYTAPADARFDPVDLSPLFNDKLTQIFKNEYLSPRSPHVSLSMPKQGIGSWSGFSHTAEIDDTGLRSLAAKSQNTIQLPSGLPLRTPSDPAAKNTAFVSLWDNYPDELTAPLTGRARSVTVLVAGSTSPMQSQIDNGEIVITYTDGTTSRLALHNPTTWWPIEQDYMVDDYAFRRTAPVPLRLELKSGKFYTPTSMHLERKGGAATVLALPLDPSKELRSLTIRALSTESVIGLLSATLVR</sequence>
<keyword evidence="4" id="KW-1185">Reference proteome</keyword>
<evidence type="ECO:0000313" key="3">
    <source>
        <dbReference type="EMBL" id="ATC64460.1"/>
    </source>
</evidence>
<dbReference type="GO" id="GO:0005975">
    <property type="term" value="P:carbohydrate metabolic process"/>
    <property type="evidence" value="ECO:0007669"/>
    <property type="project" value="InterPro"/>
</dbReference>
<dbReference type="OrthoDB" id="8660908at2"/>
<evidence type="ECO:0000256" key="1">
    <source>
        <dbReference type="SAM" id="MobiDB-lite"/>
    </source>
</evidence>
<feature type="chain" id="PRO_5012764440" description="Glycogen debranching protein" evidence="2">
    <location>
        <begin position="27"/>
        <end position="1114"/>
    </location>
</feature>